<keyword evidence="7 10" id="KW-1133">Transmembrane helix</keyword>
<evidence type="ECO:0000256" key="5">
    <source>
        <dbReference type="ARBA" id="ARBA00022729"/>
    </source>
</evidence>
<comment type="caution">
    <text evidence="10">Lacks conserved residue(s) required for the propagation of feature annotation.</text>
</comment>
<keyword evidence="5" id="KW-0732">Signal</keyword>
<dbReference type="GO" id="GO:0072657">
    <property type="term" value="P:protein localization to membrane"/>
    <property type="evidence" value="ECO:0007669"/>
    <property type="project" value="TreeGrafter"/>
</dbReference>
<dbReference type="GO" id="GO:0000139">
    <property type="term" value="C:Golgi membrane"/>
    <property type="evidence" value="ECO:0007669"/>
    <property type="project" value="UniProtKB-SubCell"/>
</dbReference>
<feature type="transmembrane region" description="Helical" evidence="10">
    <location>
        <begin position="174"/>
        <end position="199"/>
    </location>
</feature>
<keyword evidence="6" id="KW-0967">Endosome</keyword>
<reference evidence="12" key="2">
    <citation type="submission" date="2025-08" db="UniProtKB">
        <authorList>
            <consortium name="RefSeq"/>
        </authorList>
    </citation>
    <scope>IDENTIFICATION</scope>
    <source>
        <tissue evidence="12">Leaves</tissue>
    </source>
</reference>
<comment type="similarity">
    <text evidence="3 10">Belongs to the nonaspanin (TM9SF) (TC 9.A.2) family.</text>
</comment>
<dbReference type="Pfam" id="PF02990">
    <property type="entry name" value="EMP70"/>
    <property type="match status" value="3"/>
</dbReference>
<reference evidence="11" key="1">
    <citation type="journal article" date="2025" name="Foods">
        <title>Unveiling the Microbial Signatures of Arabica Coffee Cherries: Insights into Ripeness Specific Diversity, Functional Traits, and Implications for Quality and Safety.</title>
        <authorList>
            <consortium name="RefSeq"/>
            <person name="Tenea G.N."/>
            <person name="Cifuentes V."/>
            <person name="Reyes P."/>
            <person name="Cevallos-Vallejos M."/>
        </authorList>
    </citation>
    <scope>NUCLEOTIDE SEQUENCE [LARGE SCALE GENOMIC DNA]</scope>
</reference>
<protein>
    <recommendedName>
        <fullName evidence="10">Transmembrane 9 superfamily member</fullName>
    </recommendedName>
</protein>
<gene>
    <name evidence="12" type="primary">LOC113719671</name>
</gene>
<dbReference type="PANTHER" id="PTHR10766:SF169">
    <property type="entry name" value="TRANSMEMBRANE 9 SUPERFAMILY MEMBER"/>
    <property type="match status" value="1"/>
</dbReference>
<keyword evidence="4 10" id="KW-0812">Transmembrane</keyword>
<evidence type="ECO:0000313" key="11">
    <source>
        <dbReference type="Proteomes" id="UP001652660"/>
    </source>
</evidence>
<evidence type="ECO:0000256" key="10">
    <source>
        <dbReference type="RuleBase" id="RU363079"/>
    </source>
</evidence>
<organism evidence="11 12">
    <name type="scientific">Coffea arabica</name>
    <name type="common">Arabian coffee</name>
    <dbReference type="NCBI Taxonomy" id="13443"/>
    <lineage>
        <taxon>Eukaryota</taxon>
        <taxon>Viridiplantae</taxon>
        <taxon>Streptophyta</taxon>
        <taxon>Embryophyta</taxon>
        <taxon>Tracheophyta</taxon>
        <taxon>Spermatophyta</taxon>
        <taxon>Magnoliopsida</taxon>
        <taxon>eudicotyledons</taxon>
        <taxon>Gunneridae</taxon>
        <taxon>Pentapetalae</taxon>
        <taxon>asterids</taxon>
        <taxon>lamiids</taxon>
        <taxon>Gentianales</taxon>
        <taxon>Rubiaceae</taxon>
        <taxon>Ixoroideae</taxon>
        <taxon>Gardenieae complex</taxon>
        <taxon>Bertiereae - Coffeeae clade</taxon>
        <taxon>Coffeeae</taxon>
        <taxon>Coffea</taxon>
    </lineage>
</organism>
<keyword evidence="9 10" id="KW-0472">Membrane</keyword>
<feature type="transmembrane region" description="Helical" evidence="10">
    <location>
        <begin position="287"/>
        <end position="307"/>
    </location>
</feature>
<evidence type="ECO:0000256" key="2">
    <source>
        <dbReference type="ARBA" id="ARBA00004653"/>
    </source>
</evidence>
<sequence length="403" mass="46519">MEIILFKLLINSTSLWTNNVKFCVEKNLTKEDIFQFQTAIAEEYVYQMYYDDFPLWAFVGIVNRDRKQFLITHIQFKICYNGDRVIEIRTQPDLSLVVELTEEKDIDVEIEFLYSVEWKETATLFEKRKEKYKKPADFVQRDANDQETGQVETGWKILGGDVFRCPKYKSLFSAALGSGIQLLTIGASIITLGLFGVFHPCDQGVIWRCWICSSFILSSTCRKKLALPLSTLQVIFFMWIFLALPLLLLGGILGKSMKSEFRAPCHTSKIAREIPSAPWHKGCLAQMTWAGFLSFSIIHTELYYIIYSIWGYKTHTTCGILFIVFILLVIVTALASVGMTIAQLLLVNHEWWWRSFLYGGSVGIYVYGFCLYHYFQDSEMSGFLQTSFFFGYMACICYGLFSY</sequence>
<comment type="subcellular location">
    <subcellularLocation>
        <location evidence="1">Endosome membrane</location>
        <topology evidence="1">Multi-pass membrane protein</topology>
    </subcellularLocation>
    <subcellularLocation>
        <location evidence="2">Golgi apparatus membrane</location>
        <topology evidence="2">Multi-pass membrane protein</topology>
    </subcellularLocation>
</comment>
<dbReference type="GO" id="GO:0010008">
    <property type="term" value="C:endosome membrane"/>
    <property type="evidence" value="ECO:0007669"/>
    <property type="project" value="UniProtKB-SubCell"/>
</dbReference>
<keyword evidence="8" id="KW-0333">Golgi apparatus</keyword>
<name>A0A6P6VFK8_COFAR</name>
<feature type="transmembrane region" description="Helical" evidence="10">
    <location>
        <begin position="234"/>
        <end position="254"/>
    </location>
</feature>
<dbReference type="OrthoDB" id="1707490at2759"/>
<dbReference type="RefSeq" id="XP_027100742.2">
    <property type="nucleotide sequence ID" value="XM_027244941.2"/>
</dbReference>
<dbReference type="InterPro" id="IPR004240">
    <property type="entry name" value="EMP70"/>
</dbReference>
<feature type="transmembrane region" description="Helical" evidence="10">
    <location>
        <begin position="319"/>
        <end position="345"/>
    </location>
</feature>
<evidence type="ECO:0000256" key="6">
    <source>
        <dbReference type="ARBA" id="ARBA00022753"/>
    </source>
</evidence>
<dbReference type="PANTHER" id="PTHR10766">
    <property type="entry name" value="TRANSMEMBRANE 9 SUPERFAMILY PROTEIN"/>
    <property type="match status" value="1"/>
</dbReference>
<evidence type="ECO:0000256" key="8">
    <source>
        <dbReference type="ARBA" id="ARBA00023034"/>
    </source>
</evidence>
<evidence type="ECO:0000256" key="7">
    <source>
        <dbReference type="ARBA" id="ARBA00022989"/>
    </source>
</evidence>
<feature type="transmembrane region" description="Helical" evidence="10">
    <location>
        <begin position="382"/>
        <end position="401"/>
    </location>
</feature>
<dbReference type="GeneID" id="113719671"/>
<evidence type="ECO:0000256" key="9">
    <source>
        <dbReference type="ARBA" id="ARBA00023136"/>
    </source>
</evidence>
<evidence type="ECO:0000256" key="4">
    <source>
        <dbReference type="ARBA" id="ARBA00022692"/>
    </source>
</evidence>
<evidence type="ECO:0000256" key="3">
    <source>
        <dbReference type="ARBA" id="ARBA00005227"/>
    </source>
</evidence>
<feature type="transmembrane region" description="Helical" evidence="10">
    <location>
        <begin position="351"/>
        <end position="375"/>
    </location>
</feature>
<proteinExistence type="inferred from homology"/>
<evidence type="ECO:0000313" key="12">
    <source>
        <dbReference type="RefSeq" id="XP_027100742.2"/>
    </source>
</evidence>
<keyword evidence="11" id="KW-1185">Reference proteome</keyword>
<evidence type="ECO:0000256" key="1">
    <source>
        <dbReference type="ARBA" id="ARBA00004337"/>
    </source>
</evidence>
<dbReference type="Proteomes" id="UP001652660">
    <property type="component" value="Chromosome 11e"/>
</dbReference>
<dbReference type="AlphaFoldDB" id="A0A6P6VFK8"/>
<accession>A0A6P6VFK8</accession>